<keyword evidence="1" id="KW-0732">Signal</keyword>
<dbReference type="OrthoDB" id="5152093at2759"/>
<dbReference type="HOGENOM" id="CLU_744114_0_0_1"/>
<evidence type="ECO:0000313" key="3">
    <source>
        <dbReference type="Proteomes" id="UP000002499"/>
    </source>
</evidence>
<feature type="chain" id="PRO_5003238287" evidence="1">
    <location>
        <begin position="22"/>
        <end position="372"/>
    </location>
</feature>
<dbReference type="InParanoid" id="E9E904"/>
<gene>
    <name evidence="2" type="ORF">MAC_06352</name>
</gene>
<dbReference type="AlphaFoldDB" id="E9E904"/>
<organism evidence="3">
    <name type="scientific">Metarhizium acridum (strain CQMa 102)</name>
    <dbReference type="NCBI Taxonomy" id="655827"/>
    <lineage>
        <taxon>Eukaryota</taxon>
        <taxon>Fungi</taxon>
        <taxon>Dikarya</taxon>
        <taxon>Ascomycota</taxon>
        <taxon>Pezizomycotina</taxon>
        <taxon>Sordariomycetes</taxon>
        <taxon>Hypocreomycetidae</taxon>
        <taxon>Hypocreales</taxon>
        <taxon>Clavicipitaceae</taxon>
        <taxon>Metarhizium</taxon>
    </lineage>
</organism>
<sequence>MNLVILTVFSASLASLFGASGLSPRDAAEAACPDVGRQPCGTLCVEQSHTCGPTGCPIHSVCWLGDHGLYGCCLAGKGCRVSGGSDITTDTISVPGNTSAITTSEPTSPGEDRTAIGETIAAETTTPSVAGPTGAVARVPNTTANSNATGAAAPTASSPPITAGIAANGLAASGLLGVVLVLNHQMAGGEFRERNKMEILTASVVEHQDLAETLPGPLVLVRLLQLLQLKQSLVNHGPRRLRIALDGEAHVLHLLAASDQDPPRGAQIVQTLEEPRLVLGVLATYKSDNGDQPRYLDRLQALLHGLGPGNLDDVVEAHAAGPLGEHPPSPGDRVVQDAVECVHAVTPASAWVRGPPMCSWLAPSEPLREVGP</sequence>
<dbReference type="GeneID" id="19250663"/>
<evidence type="ECO:0000313" key="2">
    <source>
        <dbReference type="EMBL" id="EFY87640.1"/>
    </source>
</evidence>
<protein>
    <submittedName>
        <fullName evidence="2">Uncharacterized protein</fullName>
    </submittedName>
</protein>
<keyword evidence="3" id="KW-1185">Reference proteome</keyword>
<reference evidence="2 3" key="1">
    <citation type="journal article" date="2011" name="PLoS Genet.">
        <title>Genome sequencing and comparative transcriptomics of the model entomopathogenic fungi Metarhizium anisopliae and M. acridum.</title>
        <authorList>
            <person name="Gao Q."/>
            <person name="Jin K."/>
            <person name="Ying S.H."/>
            <person name="Zhang Y."/>
            <person name="Xiao G."/>
            <person name="Shang Y."/>
            <person name="Duan Z."/>
            <person name="Hu X."/>
            <person name="Xie X.Q."/>
            <person name="Zhou G."/>
            <person name="Peng G."/>
            <person name="Luo Z."/>
            <person name="Huang W."/>
            <person name="Wang B."/>
            <person name="Fang W."/>
            <person name="Wang S."/>
            <person name="Zhong Y."/>
            <person name="Ma L.J."/>
            <person name="St Leger R.J."/>
            <person name="Zhao G.P."/>
            <person name="Pei Y."/>
            <person name="Feng M.G."/>
            <person name="Xia Y."/>
            <person name="Wang C."/>
        </authorList>
    </citation>
    <scope>NUCLEOTIDE SEQUENCE [LARGE SCALE GENOMIC DNA]</scope>
    <source>
        <strain evidence="2 3">CQMa 102</strain>
    </source>
</reference>
<name>E9E904_METAQ</name>
<evidence type="ECO:0000256" key="1">
    <source>
        <dbReference type="SAM" id="SignalP"/>
    </source>
</evidence>
<dbReference type="eggNOG" id="ENOG502QQ2D">
    <property type="taxonomic scope" value="Eukaryota"/>
</dbReference>
<proteinExistence type="predicted"/>
<accession>E9E904</accession>
<dbReference type="Proteomes" id="UP000002499">
    <property type="component" value="Unassembled WGS sequence"/>
</dbReference>
<dbReference type="KEGG" id="maw:19250663"/>
<dbReference type="EMBL" id="GL698524">
    <property type="protein sequence ID" value="EFY87640.1"/>
    <property type="molecule type" value="Genomic_DNA"/>
</dbReference>
<feature type="signal peptide" evidence="1">
    <location>
        <begin position="1"/>
        <end position="21"/>
    </location>
</feature>